<organism evidence="2 3">
    <name type="scientific">Liquidambar formosana</name>
    <name type="common">Formosan gum</name>
    <dbReference type="NCBI Taxonomy" id="63359"/>
    <lineage>
        <taxon>Eukaryota</taxon>
        <taxon>Viridiplantae</taxon>
        <taxon>Streptophyta</taxon>
        <taxon>Embryophyta</taxon>
        <taxon>Tracheophyta</taxon>
        <taxon>Spermatophyta</taxon>
        <taxon>Magnoliopsida</taxon>
        <taxon>eudicotyledons</taxon>
        <taxon>Gunneridae</taxon>
        <taxon>Pentapetalae</taxon>
        <taxon>Saxifragales</taxon>
        <taxon>Altingiaceae</taxon>
        <taxon>Liquidambar</taxon>
    </lineage>
</organism>
<reference evidence="2 3" key="1">
    <citation type="journal article" date="2024" name="Plant J.">
        <title>Genome sequences and population genomics reveal climatic adaptation and genomic divergence between two closely related sweetgum species.</title>
        <authorList>
            <person name="Xu W.Q."/>
            <person name="Ren C.Q."/>
            <person name="Zhang X.Y."/>
            <person name="Comes H.P."/>
            <person name="Liu X.H."/>
            <person name="Li Y.G."/>
            <person name="Kettle C.J."/>
            <person name="Jalonen R."/>
            <person name="Gaisberger H."/>
            <person name="Ma Y.Z."/>
            <person name="Qiu Y.X."/>
        </authorList>
    </citation>
    <scope>NUCLEOTIDE SEQUENCE [LARGE SCALE GENOMIC DNA]</scope>
    <source>
        <strain evidence="2">Hangzhou</strain>
    </source>
</reference>
<evidence type="ECO:0000256" key="1">
    <source>
        <dbReference type="SAM" id="MobiDB-lite"/>
    </source>
</evidence>
<feature type="compositionally biased region" description="Low complexity" evidence="1">
    <location>
        <begin position="39"/>
        <end position="50"/>
    </location>
</feature>
<dbReference type="Proteomes" id="UP001415857">
    <property type="component" value="Unassembled WGS sequence"/>
</dbReference>
<comment type="caution">
    <text evidence="2">The sequence shown here is derived from an EMBL/GenBank/DDBJ whole genome shotgun (WGS) entry which is preliminary data.</text>
</comment>
<gene>
    <name evidence="2" type="ORF">L1049_002598</name>
</gene>
<protein>
    <submittedName>
        <fullName evidence="2">Uncharacterized protein</fullName>
    </submittedName>
</protein>
<proteinExistence type="predicted"/>
<keyword evidence="3" id="KW-1185">Reference proteome</keyword>
<accession>A0AAP0NHP8</accession>
<evidence type="ECO:0000313" key="3">
    <source>
        <dbReference type="Proteomes" id="UP001415857"/>
    </source>
</evidence>
<dbReference type="AlphaFoldDB" id="A0AAP0NHP8"/>
<feature type="region of interest" description="Disordered" evidence="1">
    <location>
        <begin position="30"/>
        <end position="50"/>
    </location>
</feature>
<sequence>MGFMLKKPRQFKREIERGDQFDVTCYPAAASPPSPFPFDPSANPSTVLSD</sequence>
<evidence type="ECO:0000313" key="2">
    <source>
        <dbReference type="EMBL" id="KAK9272227.1"/>
    </source>
</evidence>
<name>A0AAP0NHP8_LIQFO</name>
<dbReference type="EMBL" id="JBBPBK010000013">
    <property type="protein sequence ID" value="KAK9272227.1"/>
    <property type="molecule type" value="Genomic_DNA"/>
</dbReference>